<feature type="non-terminal residue" evidence="1">
    <location>
        <position position="100"/>
    </location>
</feature>
<accession>A0A554LL91</accession>
<evidence type="ECO:0000313" key="1">
    <source>
        <dbReference type="EMBL" id="TSC93631.1"/>
    </source>
</evidence>
<organism evidence="1 2">
    <name type="scientific">Candidatus Berkelbacteria bacterium Athens1014_28</name>
    <dbReference type="NCBI Taxonomy" id="2017145"/>
    <lineage>
        <taxon>Bacteria</taxon>
        <taxon>Candidatus Berkelbacteria</taxon>
    </lineage>
</organism>
<protein>
    <submittedName>
        <fullName evidence="1">Uncharacterized protein</fullName>
    </submittedName>
</protein>
<comment type="caution">
    <text evidence="1">The sequence shown here is derived from an EMBL/GenBank/DDBJ whole genome shotgun (WGS) entry which is preliminary data.</text>
</comment>
<name>A0A554LL91_9BACT</name>
<dbReference type="EMBL" id="VMGN01000036">
    <property type="protein sequence ID" value="TSC93631.1"/>
    <property type="molecule type" value="Genomic_DNA"/>
</dbReference>
<gene>
    <name evidence="1" type="ORF">Athens101428_611</name>
</gene>
<dbReference type="AlphaFoldDB" id="A0A554LL91"/>
<sequence>MDQLDFLRVLAGVFDLEQDSSIRQRVAALCGTRIRVCWIKAARIYVFRRRSGVGYGENLFERDDPAKGLDKTLVEGTIIGIYERREWPDIPGFGWSDSPG</sequence>
<proteinExistence type="predicted"/>
<reference evidence="1 2" key="1">
    <citation type="submission" date="2017-07" db="EMBL/GenBank/DDBJ databases">
        <title>Mechanisms for carbon and nitrogen cycling indicate functional differentiation within the Candidate Phyla Radiation.</title>
        <authorList>
            <person name="Danczak R.E."/>
            <person name="Johnston M.D."/>
            <person name="Kenah C."/>
            <person name="Slattery M."/>
            <person name="Wrighton K.C."/>
            <person name="Wilkins M.J."/>
        </authorList>
    </citation>
    <scope>NUCLEOTIDE SEQUENCE [LARGE SCALE GENOMIC DNA]</scope>
    <source>
        <strain evidence="1">Athens1014_28</strain>
    </source>
</reference>
<evidence type="ECO:0000313" key="2">
    <source>
        <dbReference type="Proteomes" id="UP000316495"/>
    </source>
</evidence>
<dbReference type="Proteomes" id="UP000316495">
    <property type="component" value="Unassembled WGS sequence"/>
</dbReference>